<protein>
    <submittedName>
        <fullName evidence="1">Uncharacterized protein</fullName>
    </submittedName>
</protein>
<dbReference type="EMBL" id="MU796457">
    <property type="protein sequence ID" value="KAJ3803977.1"/>
    <property type="molecule type" value="Genomic_DNA"/>
</dbReference>
<comment type="caution">
    <text evidence="1">The sequence shown here is derived from an EMBL/GenBank/DDBJ whole genome shotgun (WGS) entry which is preliminary data.</text>
</comment>
<evidence type="ECO:0000313" key="1">
    <source>
        <dbReference type="EMBL" id="KAJ3803977.1"/>
    </source>
</evidence>
<reference evidence="1" key="1">
    <citation type="submission" date="2022-09" db="EMBL/GenBank/DDBJ databases">
        <title>A Global Phylogenomic Analysis of the Shiitake Genus Lentinula.</title>
        <authorList>
            <consortium name="DOE Joint Genome Institute"/>
            <person name="Sierra-Patev S."/>
            <person name="Min B."/>
            <person name="Naranjo-Ortiz M."/>
            <person name="Looney B."/>
            <person name="Konkel Z."/>
            <person name="Slot J.C."/>
            <person name="Sakamoto Y."/>
            <person name="Steenwyk J.L."/>
            <person name="Rokas A."/>
            <person name="Carro J."/>
            <person name="Camarero S."/>
            <person name="Ferreira P."/>
            <person name="Molpeceres G."/>
            <person name="Ruiz-Duenas F.J."/>
            <person name="Serrano A."/>
            <person name="Henrissat B."/>
            <person name="Drula E."/>
            <person name="Hughes K.W."/>
            <person name="Mata J.L."/>
            <person name="Ishikawa N.K."/>
            <person name="Vargas-Isla R."/>
            <person name="Ushijima S."/>
            <person name="Smith C.A."/>
            <person name="Ahrendt S."/>
            <person name="Andreopoulos W."/>
            <person name="He G."/>
            <person name="Labutti K."/>
            <person name="Lipzen A."/>
            <person name="Ng V."/>
            <person name="Riley R."/>
            <person name="Sandor L."/>
            <person name="Barry K."/>
            <person name="Martinez A.T."/>
            <person name="Xiao Y."/>
            <person name="Gibbons J.G."/>
            <person name="Terashima K."/>
            <person name="Grigoriev I.V."/>
            <person name="Hibbett D.S."/>
        </authorList>
    </citation>
    <scope>NUCLEOTIDE SEQUENCE</scope>
    <source>
        <strain evidence="1">TMI1499</strain>
    </source>
</reference>
<keyword evidence="2" id="KW-1185">Reference proteome</keyword>
<evidence type="ECO:0000313" key="2">
    <source>
        <dbReference type="Proteomes" id="UP001163835"/>
    </source>
</evidence>
<dbReference type="Proteomes" id="UP001163835">
    <property type="component" value="Unassembled WGS sequence"/>
</dbReference>
<gene>
    <name evidence="1" type="ORF">F5876DRAFT_84007</name>
</gene>
<sequence>MGTFTPFPKFAHARNSAALTRENPLFAVNPEFLGLGSILETQNAQFTMKDLMQINRAICNPSVTSQECVSMLARGESGDNSALLPGYKCQACSSRSFKYMGSLDVEMAMDALNALYTASTSSTHNLAKQIGSLFDATKELYLRSILDLQNAGEDPIVVLEALKAAKPNQPTINLNQWTIMATLFHWPSSFNLSGLDFDNRTPGEWISLLRSIHSGDSMVHINEDGHLVDSSPPPDSTAEVLEDLNEVEKGLTDEGAVSQVGGSIPMGLDLPMIESLAAPTLPPEKGAE</sequence>
<accession>A0ACC1TH79</accession>
<proteinExistence type="predicted"/>
<name>A0ACC1TH79_9AGAR</name>
<organism evidence="1 2">
    <name type="scientific">Lentinula aff. lateritia</name>
    <dbReference type="NCBI Taxonomy" id="2804960"/>
    <lineage>
        <taxon>Eukaryota</taxon>
        <taxon>Fungi</taxon>
        <taxon>Dikarya</taxon>
        <taxon>Basidiomycota</taxon>
        <taxon>Agaricomycotina</taxon>
        <taxon>Agaricomycetes</taxon>
        <taxon>Agaricomycetidae</taxon>
        <taxon>Agaricales</taxon>
        <taxon>Marasmiineae</taxon>
        <taxon>Omphalotaceae</taxon>
        <taxon>Lentinula</taxon>
    </lineage>
</organism>